<proteinExistence type="inferred from homology"/>
<keyword evidence="5" id="KW-0812">Transmembrane</keyword>
<dbReference type="EMBL" id="JAAAWP010000002">
    <property type="protein sequence ID" value="NDW20767.1"/>
    <property type="molecule type" value="Genomic_DNA"/>
</dbReference>
<dbReference type="SMART" id="SM00283">
    <property type="entry name" value="MA"/>
    <property type="match status" value="1"/>
</dbReference>
<evidence type="ECO:0000256" key="4">
    <source>
        <dbReference type="PROSITE-ProRule" id="PRU00284"/>
    </source>
</evidence>
<comment type="similarity">
    <text evidence="3">Belongs to the methyl-accepting chemotaxis (MCP) protein family.</text>
</comment>
<dbReference type="FunFam" id="1.10.287.950:FF:000001">
    <property type="entry name" value="Methyl-accepting chemotaxis sensory transducer"/>
    <property type="match status" value="1"/>
</dbReference>
<evidence type="ECO:0000259" key="7">
    <source>
        <dbReference type="PROSITE" id="PS50885"/>
    </source>
</evidence>
<evidence type="ECO:0000256" key="3">
    <source>
        <dbReference type="ARBA" id="ARBA00029447"/>
    </source>
</evidence>
<dbReference type="AlphaFoldDB" id="A0A6L9MRP5"/>
<dbReference type="SUPFAM" id="SSF58104">
    <property type="entry name" value="Methyl-accepting chemotaxis protein (MCP) signaling domain"/>
    <property type="match status" value="1"/>
</dbReference>
<keyword evidence="5" id="KW-1133">Transmembrane helix</keyword>
<name>A0A6L9MRP5_9ALTE</name>
<dbReference type="PANTHER" id="PTHR32089:SF120">
    <property type="entry name" value="METHYL-ACCEPTING CHEMOTAXIS PROTEIN TLPQ"/>
    <property type="match status" value="1"/>
</dbReference>
<gene>
    <name evidence="8" type="ORF">GTW09_04445</name>
</gene>
<reference evidence="8 9" key="1">
    <citation type="submission" date="2020-01" db="EMBL/GenBank/DDBJ databases">
        <title>Genomes of bacteria type strains.</title>
        <authorList>
            <person name="Chen J."/>
            <person name="Zhu S."/>
            <person name="Yang J."/>
        </authorList>
    </citation>
    <scope>NUCLEOTIDE SEQUENCE [LARGE SCALE GENOMIC DNA]</scope>
    <source>
        <strain evidence="8 9">LMG 22958</strain>
    </source>
</reference>
<keyword evidence="5" id="KW-0472">Membrane</keyword>
<evidence type="ECO:0000313" key="9">
    <source>
        <dbReference type="Proteomes" id="UP000478837"/>
    </source>
</evidence>
<dbReference type="GO" id="GO:0004888">
    <property type="term" value="F:transmembrane signaling receptor activity"/>
    <property type="evidence" value="ECO:0007669"/>
    <property type="project" value="InterPro"/>
</dbReference>
<evidence type="ECO:0000256" key="2">
    <source>
        <dbReference type="ARBA" id="ARBA00023224"/>
    </source>
</evidence>
<dbReference type="InterPro" id="IPR003660">
    <property type="entry name" value="HAMP_dom"/>
</dbReference>
<dbReference type="PROSITE" id="PS50111">
    <property type="entry name" value="CHEMOTAXIS_TRANSDUC_2"/>
    <property type="match status" value="1"/>
</dbReference>
<comment type="caution">
    <text evidence="8">The sequence shown here is derived from an EMBL/GenBank/DDBJ whole genome shotgun (WGS) entry which is preliminary data.</text>
</comment>
<sequence length="497" mass="54241">MQSIKQKSMVTLSLVSLAVMVVVFGFGYFATSQYFEEQLEKDMRDTNQALSIVMQEPIFAYDNELTKDILTSFVAYPHILKIEAFDHRGKAIANAVDKEADAQPHDISKAKVAITWEGKKEIGYLQVSYLLDTNQALLSSAKWMFLFIGLVLIAALGATNWVVLSRYVIAPLSKVSEAMSEIAQGGGDLTRRLNTQTNDEVGELASTFDKFVANLQMLVKDIVENAERLSVCAEQIRTHSDNNVTETQLQLAEIEEVSAALSQMSKATEEVSHNAVQTSDKTKSCNQLASSGNQIVQKTVDDIHSLGESIGETSTKISELKEKSELINTVLTVIKGIAEQTNLLALNAAIEAARAGEQGRGFAVVADEVRALAQRTQDSTKEIEVIINDLQTSSEGANVLMSTTKDRLGDTIEESSHAIAALEDIIRNIQIINDMNSGVATATEEQSVVTTNVNTKVSSINELTNDVAKNAKSSTVLTEQLSVLSQRIKQDLNSFKV</sequence>
<dbReference type="InterPro" id="IPR004089">
    <property type="entry name" value="MCPsignal_dom"/>
</dbReference>
<evidence type="ECO:0000259" key="6">
    <source>
        <dbReference type="PROSITE" id="PS50111"/>
    </source>
</evidence>
<dbReference type="GO" id="GO:0006935">
    <property type="term" value="P:chemotaxis"/>
    <property type="evidence" value="ECO:0007669"/>
    <property type="project" value="InterPro"/>
</dbReference>
<keyword evidence="2 4" id="KW-0807">Transducer</keyword>
<dbReference type="CDD" id="cd06225">
    <property type="entry name" value="HAMP"/>
    <property type="match status" value="1"/>
</dbReference>
<organism evidence="8 9">
    <name type="scientific">Alteromonas hispanica</name>
    <dbReference type="NCBI Taxonomy" id="315421"/>
    <lineage>
        <taxon>Bacteria</taxon>
        <taxon>Pseudomonadati</taxon>
        <taxon>Pseudomonadota</taxon>
        <taxon>Gammaproteobacteria</taxon>
        <taxon>Alteromonadales</taxon>
        <taxon>Alteromonadaceae</taxon>
        <taxon>Alteromonas/Salinimonas group</taxon>
        <taxon>Alteromonas</taxon>
    </lineage>
</organism>
<dbReference type="GO" id="GO:0007165">
    <property type="term" value="P:signal transduction"/>
    <property type="evidence" value="ECO:0007669"/>
    <property type="project" value="UniProtKB-KW"/>
</dbReference>
<evidence type="ECO:0000256" key="1">
    <source>
        <dbReference type="ARBA" id="ARBA00004370"/>
    </source>
</evidence>
<dbReference type="SMART" id="SM00304">
    <property type="entry name" value="HAMP"/>
    <property type="match status" value="1"/>
</dbReference>
<dbReference type="PANTHER" id="PTHR32089">
    <property type="entry name" value="METHYL-ACCEPTING CHEMOTAXIS PROTEIN MCPB"/>
    <property type="match status" value="1"/>
</dbReference>
<feature type="transmembrane region" description="Helical" evidence="5">
    <location>
        <begin position="12"/>
        <end position="30"/>
    </location>
</feature>
<accession>A0A6L9MRP5</accession>
<dbReference type="InterPro" id="IPR004090">
    <property type="entry name" value="Chemotax_Me-accpt_rcpt"/>
</dbReference>
<evidence type="ECO:0000256" key="5">
    <source>
        <dbReference type="SAM" id="Phobius"/>
    </source>
</evidence>
<keyword evidence="9" id="KW-1185">Reference proteome</keyword>
<protein>
    <submittedName>
        <fullName evidence="8">HAMP domain-containing protein</fullName>
    </submittedName>
</protein>
<dbReference type="RefSeq" id="WP_163110409.1">
    <property type="nucleotide sequence ID" value="NZ_JAAAWP010000002.1"/>
</dbReference>
<feature type="domain" description="Methyl-accepting transducer" evidence="6">
    <location>
        <begin position="225"/>
        <end position="461"/>
    </location>
</feature>
<dbReference type="Pfam" id="PF00015">
    <property type="entry name" value="MCPsignal"/>
    <property type="match status" value="1"/>
</dbReference>
<dbReference type="PRINTS" id="PR00260">
    <property type="entry name" value="CHEMTRNSDUCR"/>
</dbReference>
<dbReference type="Pfam" id="PF00672">
    <property type="entry name" value="HAMP"/>
    <property type="match status" value="1"/>
</dbReference>
<evidence type="ECO:0000313" key="8">
    <source>
        <dbReference type="EMBL" id="NDW20767.1"/>
    </source>
</evidence>
<dbReference type="PROSITE" id="PS50885">
    <property type="entry name" value="HAMP"/>
    <property type="match status" value="1"/>
</dbReference>
<feature type="transmembrane region" description="Helical" evidence="5">
    <location>
        <begin position="143"/>
        <end position="164"/>
    </location>
</feature>
<dbReference type="Proteomes" id="UP000478837">
    <property type="component" value="Unassembled WGS sequence"/>
</dbReference>
<dbReference type="Gene3D" id="1.10.287.950">
    <property type="entry name" value="Methyl-accepting chemotaxis protein"/>
    <property type="match status" value="1"/>
</dbReference>
<feature type="domain" description="HAMP" evidence="7">
    <location>
        <begin position="166"/>
        <end position="220"/>
    </location>
</feature>
<dbReference type="CDD" id="cd11386">
    <property type="entry name" value="MCP_signal"/>
    <property type="match status" value="1"/>
</dbReference>
<dbReference type="GO" id="GO:0016020">
    <property type="term" value="C:membrane"/>
    <property type="evidence" value="ECO:0007669"/>
    <property type="project" value="UniProtKB-SubCell"/>
</dbReference>
<comment type="subcellular location">
    <subcellularLocation>
        <location evidence="1">Membrane</location>
    </subcellularLocation>
</comment>